<accession>A0A562PRM3</accession>
<dbReference type="AlphaFoldDB" id="A0A562PRM3"/>
<evidence type="ECO:0000256" key="1">
    <source>
        <dbReference type="SAM" id="MobiDB-lite"/>
    </source>
</evidence>
<evidence type="ECO:0000313" key="4">
    <source>
        <dbReference type="Proteomes" id="UP000315112"/>
    </source>
</evidence>
<dbReference type="Proteomes" id="UP000315112">
    <property type="component" value="Unassembled WGS sequence"/>
</dbReference>
<dbReference type="Proteomes" id="UP000437862">
    <property type="component" value="Chromosome"/>
</dbReference>
<dbReference type="RefSeq" id="WP_145876569.1">
    <property type="nucleotide sequence ID" value="NZ_CP046904.1"/>
</dbReference>
<sequence length="110" mass="11912">MNSDKRSNRSAGTRNDGRNDGRSDDPRDGAGDRRSDPARDGERRSNSALADVVDQGIRFDAERGAALAWAYLSQHGLPPETILRVLSPPADGRVPRRAPVRGQDGAGLRH</sequence>
<gene>
    <name evidence="2" type="ORF">GO485_02150</name>
    <name evidence="3" type="ORF">IP92_03173</name>
</gene>
<proteinExistence type="predicted"/>
<reference evidence="3" key="2">
    <citation type="submission" date="2019-07" db="EMBL/GenBank/DDBJ databases">
        <authorList>
            <person name="Whitman W."/>
            <person name="Huntemann M."/>
            <person name="Clum A."/>
            <person name="Pillay M."/>
            <person name="Palaniappan K."/>
            <person name="Varghese N."/>
            <person name="Mikhailova N."/>
            <person name="Stamatis D."/>
            <person name="Reddy T."/>
            <person name="Daum C."/>
            <person name="Shapiro N."/>
            <person name="Ivanova N."/>
            <person name="Kyrpides N."/>
            <person name="Woyke T."/>
        </authorList>
    </citation>
    <scope>NUCLEOTIDE SEQUENCE</scope>
    <source>
        <strain evidence="3">CGMCC 1.10685</strain>
    </source>
</reference>
<dbReference type="EMBL" id="VLKW01000005">
    <property type="protein sequence ID" value="TWI46810.1"/>
    <property type="molecule type" value="Genomic_DNA"/>
</dbReference>
<reference evidence="2 5" key="3">
    <citation type="submission" date="2019-12" db="EMBL/GenBank/DDBJ databases">
        <title>Draft Genome Sequences of Six Type Strains of the Genus Massilia.</title>
        <authorList>
            <person name="Miess H."/>
            <person name="Frediansyah A."/>
            <person name="Goeker M."/>
            <person name="Gross H."/>
        </authorList>
    </citation>
    <scope>NUCLEOTIDE SEQUENCE [LARGE SCALE GENOMIC DNA]</scope>
    <source>
        <strain evidence="2 5">DSM 26639</strain>
    </source>
</reference>
<protein>
    <submittedName>
        <fullName evidence="3">Uncharacterized protein</fullName>
    </submittedName>
</protein>
<keyword evidence="5" id="KW-1185">Reference proteome</keyword>
<feature type="region of interest" description="Disordered" evidence="1">
    <location>
        <begin position="1"/>
        <end position="50"/>
    </location>
</feature>
<evidence type="ECO:0000313" key="5">
    <source>
        <dbReference type="Proteomes" id="UP000437862"/>
    </source>
</evidence>
<name>A0A562PRM3_9BURK</name>
<feature type="region of interest" description="Disordered" evidence="1">
    <location>
        <begin position="83"/>
        <end position="110"/>
    </location>
</feature>
<reference evidence="3 4" key="1">
    <citation type="journal article" date="2015" name="Stand. Genomic Sci.">
        <title>Genomic Encyclopedia of Bacterial and Archaeal Type Strains, Phase III: the genomes of soil and plant-associated and newly described type strains.</title>
        <authorList>
            <person name="Whitman W.B."/>
            <person name="Woyke T."/>
            <person name="Klenk H.P."/>
            <person name="Zhou Y."/>
            <person name="Lilburn T.G."/>
            <person name="Beck B.J."/>
            <person name="De Vos P."/>
            <person name="Vandamme P."/>
            <person name="Eisen J.A."/>
            <person name="Garrity G."/>
            <person name="Hugenholtz P."/>
            <person name="Kyrpides N.C."/>
        </authorList>
    </citation>
    <scope>NUCLEOTIDE SEQUENCE [LARGE SCALE GENOMIC DNA]</scope>
    <source>
        <strain evidence="3 4">CGMCC 1.10685</strain>
    </source>
</reference>
<dbReference type="OrthoDB" id="8759277at2"/>
<dbReference type="EMBL" id="CP046904">
    <property type="protein sequence ID" value="QGZ37966.1"/>
    <property type="molecule type" value="Genomic_DNA"/>
</dbReference>
<evidence type="ECO:0000313" key="3">
    <source>
        <dbReference type="EMBL" id="TWI46810.1"/>
    </source>
</evidence>
<organism evidence="3 4">
    <name type="scientific">Pseudoduganella flava</name>
    <dbReference type="NCBI Taxonomy" id="871742"/>
    <lineage>
        <taxon>Bacteria</taxon>
        <taxon>Pseudomonadati</taxon>
        <taxon>Pseudomonadota</taxon>
        <taxon>Betaproteobacteria</taxon>
        <taxon>Burkholderiales</taxon>
        <taxon>Oxalobacteraceae</taxon>
        <taxon>Telluria group</taxon>
        <taxon>Pseudoduganella</taxon>
    </lineage>
</organism>
<evidence type="ECO:0000313" key="2">
    <source>
        <dbReference type="EMBL" id="QGZ37966.1"/>
    </source>
</evidence>
<feature type="compositionally biased region" description="Basic and acidic residues" evidence="1">
    <location>
        <begin position="15"/>
        <end position="45"/>
    </location>
</feature>